<feature type="domain" description="DUF5753" evidence="1">
    <location>
        <begin position="2"/>
        <end position="172"/>
    </location>
</feature>
<dbReference type="Pfam" id="PF19054">
    <property type="entry name" value="DUF5753"/>
    <property type="match status" value="1"/>
</dbReference>
<organism evidence="2 3">
    <name type="scientific">Actinopolyspora xinjiangensis</name>
    <dbReference type="NCBI Taxonomy" id="405564"/>
    <lineage>
        <taxon>Bacteria</taxon>
        <taxon>Bacillati</taxon>
        <taxon>Actinomycetota</taxon>
        <taxon>Actinomycetes</taxon>
        <taxon>Actinopolysporales</taxon>
        <taxon>Actinopolysporaceae</taxon>
        <taxon>Actinopolyspora</taxon>
    </lineage>
</organism>
<gene>
    <name evidence="2" type="ORF">SAMN04487905_11252</name>
</gene>
<proteinExistence type="predicted"/>
<sequence>MIEYERTATYIAEIAPLLIPGLLQIGDYARAVMTEAPPEELESRVAMRASRRDILIGRNAPEFEAIIMQRALEERVCDAATMADQLRHMLKTAEFPNVTVRVLPSMVNRWTPAHSGEFVLFEFSKAPPIVHFEQLCSAVFLTDNKAVEEHRQALDTLREATMTPEDSLNFIADRADAVEESIS</sequence>
<dbReference type="Proteomes" id="UP000199497">
    <property type="component" value="Unassembled WGS sequence"/>
</dbReference>
<reference evidence="3" key="1">
    <citation type="submission" date="2016-10" db="EMBL/GenBank/DDBJ databases">
        <authorList>
            <person name="Varghese N."/>
            <person name="Submissions S."/>
        </authorList>
    </citation>
    <scope>NUCLEOTIDE SEQUENCE [LARGE SCALE GENOMIC DNA]</scope>
    <source>
        <strain evidence="3">DSM 46732</strain>
    </source>
</reference>
<accession>A0A1H0WHE8</accession>
<dbReference type="AlphaFoldDB" id="A0A1H0WHE8"/>
<dbReference type="RefSeq" id="WP_244515698.1">
    <property type="nucleotide sequence ID" value="NZ_FNJR01000012.1"/>
</dbReference>
<keyword evidence="3" id="KW-1185">Reference proteome</keyword>
<evidence type="ECO:0000259" key="1">
    <source>
        <dbReference type="Pfam" id="PF19054"/>
    </source>
</evidence>
<protein>
    <recommendedName>
        <fullName evidence="1">DUF5753 domain-containing protein</fullName>
    </recommendedName>
</protein>
<dbReference type="InterPro" id="IPR043917">
    <property type="entry name" value="DUF5753"/>
</dbReference>
<dbReference type="STRING" id="405564.SAMN04487905_11252"/>
<evidence type="ECO:0000313" key="2">
    <source>
        <dbReference type="EMBL" id="SDP89716.1"/>
    </source>
</evidence>
<name>A0A1H0WHE8_9ACTN</name>
<evidence type="ECO:0000313" key="3">
    <source>
        <dbReference type="Proteomes" id="UP000199497"/>
    </source>
</evidence>
<dbReference type="EMBL" id="FNJR01000012">
    <property type="protein sequence ID" value="SDP89716.1"/>
    <property type="molecule type" value="Genomic_DNA"/>
</dbReference>